<dbReference type="EMBL" id="APWK03000174">
    <property type="protein sequence ID" value="PHH49705.1"/>
    <property type="molecule type" value="Genomic_DNA"/>
</dbReference>
<reference evidence="1 2" key="1">
    <citation type="journal article" date="2013" name="Fungal Biol.">
        <title>Analysis of microsatellite markers in the genome of the plant pathogen Ceratocystis fimbriata.</title>
        <authorList>
            <person name="Simpson M.C."/>
            <person name="Wilken P.M."/>
            <person name="Coetzee M.P."/>
            <person name="Wingfield M.J."/>
            <person name="Wingfield B.D."/>
        </authorList>
    </citation>
    <scope>NUCLEOTIDE SEQUENCE [LARGE SCALE GENOMIC DNA]</scope>
    <source>
        <strain evidence="1 2">CBS 114723</strain>
    </source>
</reference>
<dbReference type="InterPro" id="IPR036397">
    <property type="entry name" value="RNaseH_sf"/>
</dbReference>
<gene>
    <name evidence="1" type="ORF">CFIMG_007664RA00001c</name>
</gene>
<evidence type="ECO:0008006" key="3">
    <source>
        <dbReference type="Google" id="ProtNLM"/>
    </source>
</evidence>
<comment type="caution">
    <text evidence="1">The sequence shown here is derived from an EMBL/GenBank/DDBJ whole genome shotgun (WGS) entry which is preliminary data.</text>
</comment>
<dbReference type="SUPFAM" id="SSF53098">
    <property type="entry name" value="Ribonuclease H-like"/>
    <property type="match status" value="1"/>
</dbReference>
<dbReference type="Gene3D" id="3.30.420.10">
    <property type="entry name" value="Ribonuclease H-like superfamily/Ribonuclease H"/>
    <property type="match status" value="1"/>
</dbReference>
<dbReference type="OrthoDB" id="775972at2759"/>
<dbReference type="AlphaFoldDB" id="A0A2C5WU25"/>
<dbReference type="InterPro" id="IPR012337">
    <property type="entry name" value="RNaseH-like_sf"/>
</dbReference>
<reference evidence="1 2" key="2">
    <citation type="journal article" date="2013" name="IMA Fungus">
        <title>IMA Genome-F 1: Ceratocystis fimbriata: Draft nuclear genome sequence for the plant pathogen, Ceratocystis fimbriata.</title>
        <authorList>
            <person name="Wilken P.M."/>
            <person name="Steenkamp E.T."/>
            <person name="Wingfield M.J."/>
            <person name="de Beer Z.W."/>
            <person name="Wingfield B.D."/>
        </authorList>
    </citation>
    <scope>NUCLEOTIDE SEQUENCE [LARGE SCALE GENOMIC DNA]</scope>
    <source>
        <strain evidence="1 2">CBS 114723</strain>
    </source>
</reference>
<dbReference type="Proteomes" id="UP000222788">
    <property type="component" value="Unassembled WGS sequence"/>
</dbReference>
<dbReference type="GO" id="GO:0003676">
    <property type="term" value="F:nucleic acid binding"/>
    <property type="evidence" value="ECO:0007669"/>
    <property type="project" value="InterPro"/>
</dbReference>
<evidence type="ECO:0000313" key="2">
    <source>
        <dbReference type="Proteomes" id="UP000222788"/>
    </source>
</evidence>
<proteinExistence type="predicted"/>
<organism evidence="1 2">
    <name type="scientific">Ceratocystis fimbriata CBS 114723</name>
    <dbReference type="NCBI Taxonomy" id="1035309"/>
    <lineage>
        <taxon>Eukaryota</taxon>
        <taxon>Fungi</taxon>
        <taxon>Dikarya</taxon>
        <taxon>Ascomycota</taxon>
        <taxon>Pezizomycotina</taxon>
        <taxon>Sordariomycetes</taxon>
        <taxon>Hypocreomycetidae</taxon>
        <taxon>Microascales</taxon>
        <taxon>Ceratocystidaceae</taxon>
        <taxon>Ceratocystis</taxon>
    </lineage>
</organism>
<sequence length="187" mass="21067">MLAIFSCLKHWLVSHSKYTPITTISFTSRPVRPFRNANAAGPMSYLGSTLLLYTDLELRKSPQRPCHDETKTSYTTPWTIDCNRGYISWQRFYQHITAAIQGKSPGKDPEAWKSPLILVSLHPLQSLTTNPGATTIRPYETWLKDLTPLKSSTAHDVAQAFLVHVLARHGTPRAVTFDRGPQFVGLF</sequence>
<name>A0A2C5WU25_9PEZI</name>
<accession>A0A2C5WU25</accession>
<keyword evidence="2" id="KW-1185">Reference proteome</keyword>
<protein>
    <recommendedName>
        <fullName evidence="3">Integrase catalytic domain-containing protein</fullName>
    </recommendedName>
</protein>
<evidence type="ECO:0000313" key="1">
    <source>
        <dbReference type="EMBL" id="PHH49705.1"/>
    </source>
</evidence>